<evidence type="ECO:0000259" key="1">
    <source>
        <dbReference type="Pfam" id="PF01602"/>
    </source>
</evidence>
<sequence length="382" mass="43257">MDKSSTMLVHYDKGTPAVANEIKEALEGNDVEAKVDAMKKAIMLLLNGETIPQLFITIIRYVLPSEDHTIQKLLLLYLELIEKTDSKGKVLPEMILICQNLRNNLQHPNEYIRGVTLRFLCRMKETEIVEPLTPSVLQNLEHRHPFVRRNAILAIMSIYKLPQGDQLFVDAPEMIEKVLSTEQDPSAKRNAFLMLFTCAEERAVNYLLSNVDKVSDWNESLQMVVLELIRSVCKTKPAEKGKYIKIIISLLSATSSAVIYECAGTLVSLSSAPTAIRAAANTYCQLLLSQSDNNVKLILLDRLYELKTLHRDIMVELIIDVLRALSSPNLDIRRKTLDISLDLITHHNINEVVQMLKKEVVKTQSGELEKNGATGHQRRERC</sequence>
<evidence type="ECO:0000313" key="3">
    <source>
        <dbReference type="Proteomes" id="UP000078284"/>
    </source>
</evidence>
<dbReference type="SUPFAM" id="SSF48371">
    <property type="entry name" value="ARM repeat"/>
    <property type="match status" value="1"/>
</dbReference>
<reference evidence="3" key="1">
    <citation type="journal article" date="2016" name="Proc. Natl. Acad. Sci. U.S.A.">
        <title>Chromosome-level assembly of Arabidopsis thaliana Ler reveals the extent of translocation and inversion polymorphisms.</title>
        <authorList>
            <person name="Zapata L."/>
            <person name="Ding J."/>
            <person name="Willing E.M."/>
            <person name="Hartwig B."/>
            <person name="Bezdan D."/>
            <person name="Jiao W.B."/>
            <person name="Patel V."/>
            <person name="Velikkakam James G."/>
            <person name="Koornneef M."/>
            <person name="Ossowski S."/>
            <person name="Schneeberger K."/>
        </authorList>
    </citation>
    <scope>NUCLEOTIDE SEQUENCE [LARGE SCALE GENOMIC DNA]</scope>
    <source>
        <strain evidence="3">cv. Landsberg erecta</strain>
    </source>
</reference>
<dbReference type="Proteomes" id="UP000078284">
    <property type="component" value="Chromosome 4"/>
</dbReference>
<dbReference type="InterPro" id="IPR016460">
    <property type="entry name" value="COPB1"/>
</dbReference>
<dbReference type="Pfam" id="PF01602">
    <property type="entry name" value="Adaptin_N"/>
    <property type="match status" value="1"/>
</dbReference>
<gene>
    <name evidence="2" type="ordered locus">AXX17_At4g36060</name>
</gene>
<dbReference type="GO" id="GO:0030117">
    <property type="term" value="C:membrane coat"/>
    <property type="evidence" value="ECO:0007669"/>
    <property type="project" value="InterPro"/>
</dbReference>
<comment type="caution">
    <text evidence="2">The sequence shown here is derived from an EMBL/GenBank/DDBJ whole genome shotgun (WGS) entry which is preliminary data.</text>
</comment>
<organism evidence="2 3">
    <name type="scientific">Arabidopsis thaliana</name>
    <name type="common">Mouse-ear cress</name>
    <dbReference type="NCBI Taxonomy" id="3702"/>
    <lineage>
        <taxon>Eukaryota</taxon>
        <taxon>Viridiplantae</taxon>
        <taxon>Streptophyta</taxon>
        <taxon>Embryophyta</taxon>
        <taxon>Tracheophyta</taxon>
        <taxon>Spermatophyta</taxon>
        <taxon>Magnoliopsida</taxon>
        <taxon>eudicotyledons</taxon>
        <taxon>Gunneridae</taxon>
        <taxon>Pentapetalae</taxon>
        <taxon>rosids</taxon>
        <taxon>malvids</taxon>
        <taxon>Brassicales</taxon>
        <taxon>Brassicaceae</taxon>
        <taxon>Camelineae</taxon>
        <taxon>Arabidopsis</taxon>
    </lineage>
</organism>
<dbReference type="InterPro" id="IPR016024">
    <property type="entry name" value="ARM-type_fold"/>
</dbReference>
<dbReference type="Gene3D" id="1.25.10.10">
    <property type="entry name" value="Leucine-rich Repeat Variant"/>
    <property type="match status" value="1"/>
</dbReference>
<feature type="domain" description="Clathrin/coatomer adaptor adaptin-like N-terminal" evidence="1">
    <location>
        <begin position="19"/>
        <end position="365"/>
    </location>
</feature>
<name>A0A178V6Q4_ARATH</name>
<dbReference type="InterPro" id="IPR002553">
    <property type="entry name" value="Clathrin/coatomer_adapt-like_N"/>
</dbReference>
<evidence type="ECO:0000313" key="2">
    <source>
        <dbReference type="EMBL" id="OAP00712.1"/>
    </source>
</evidence>
<dbReference type="PANTHER" id="PTHR10635:SF0">
    <property type="entry name" value="COATOMER SUBUNIT BETA"/>
    <property type="match status" value="1"/>
</dbReference>
<dbReference type="ExpressionAtlas" id="A0A178V6Q4">
    <property type="expression patterns" value="baseline and differential"/>
</dbReference>
<protein>
    <recommendedName>
        <fullName evidence="1">Clathrin/coatomer adaptor adaptin-like N-terminal domain-containing protein</fullName>
    </recommendedName>
</protein>
<accession>A0A178V6Q4</accession>
<dbReference type="EMBL" id="LUHQ01000004">
    <property type="protein sequence ID" value="OAP00712.1"/>
    <property type="molecule type" value="Genomic_DNA"/>
</dbReference>
<dbReference type="GO" id="GO:0006886">
    <property type="term" value="P:intracellular protein transport"/>
    <property type="evidence" value="ECO:0007669"/>
    <property type="project" value="InterPro"/>
</dbReference>
<proteinExistence type="predicted"/>
<dbReference type="PANTHER" id="PTHR10635">
    <property type="entry name" value="COATOMER SUBUNIT BETA"/>
    <property type="match status" value="1"/>
</dbReference>
<dbReference type="GO" id="GO:0016192">
    <property type="term" value="P:vesicle-mediated transport"/>
    <property type="evidence" value="ECO:0007669"/>
    <property type="project" value="InterPro"/>
</dbReference>
<dbReference type="InterPro" id="IPR011989">
    <property type="entry name" value="ARM-like"/>
</dbReference>
<dbReference type="AlphaFoldDB" id="A0A178V6Q4"/>